<keyword evidence="2" id="KW-1185">Reference proteome</keyword>
<protein>
    <submittedName>
        <fullName evidence="1">Uncharacterized protein</fullName>
    </submittedName>
</protein>
<dbReference type="Proteomes" id="UP000629098">
    <property type="component" value="Unassembled WGS sequence"/>
</dbReference>
<sequence>MSWESYSLDQQAHDLVIKYCNQKEALNQAYKMRITVAYGLERFWGEQLRLEGAKSQYWRDTWTALVNIMARSGIEIPNDDVSRDNTPAIKDMADKLWSFPQDQRKVSLAVLTQLCDSIVWWTQRYKKSGGGDDE</sequence>
<dbReference type="AlphaFoldDB" id="A0A8J6XGA8"/>
<comment type="caution">
    <text evidence="1">The sequence shown here is derived from an EMBL/GenBank/DDBJ whole genome shotgun (WGS) entry which is preliminary data.</text>
</comment>
<proteinExistence type="predicted"/>
<evidence type="ECO:0000313" key="1">
    <source>
        <dbReference type="EMBL" id="MBD2772615.1"/>
    </source>
</evidence>
<dbReference type="EMBL" id="JACXAE010000040">
    <property type="protein sequence ID" value="MBD2772615.1"/>
    <property type="molecule type" value="Genomic_DNA"/>
</dbReference>
<evidence type="ECO:0000313" key="2">
    <source>
        <dbReference type="Proteomes" id="UP000629098"/>
    </source>
</evidence>
<name>A0A8J6XGA8_9CYAN</name>
<reference evidence="1" key="1">
    <citation type="submission" date="2020-09" db="EMBL/GenBank/DDBJ databases">
        <title>Iningainema tapete sp. nov. (Scytonemataceae, Cyanobacteria) from greenhouses in central Florida (USA) produces two types of nodularin with biosynthetic potential for microcystin-LR and anabaenopeptins.</title>
        <authorList>
            <person name="Berthold D.E."/>
            <person name="Lefler F.W."/>
            <person name="Huang I.-S."/>
            <person name="Abdulla H."/>
            <person name="Zimba P.V."/>
            <person name="Laughinghouse H.D. IV."/>
        </authorList>
    </citation>
    <scope>NUCLEOTIDE SEQUENCE</scope>
    <source>
        <strain evidence="1">BLCCT55</strain>
    </source>
</reference>
<organism evidence="1 2">
    <name type="scientific">Iningainema tapete BLCC-T55</name>
    <dbReference type="NCBI Taxonomy" id="2748662"/>
    <lineage>
        <taxon>Bacteria</taxon>
        <taxon>Bacillati</taxon>
        <taxon>Cyanobacteriota</taxon>
        <taxon>Cyanophyceae</taxon>
        <taxon>Nostocales</taxon>
        <taxon>Scytonemataceae</taxon>
        <taxon>Iningainema tapete</taxon>
    </lineage>
</organism>
<accession>A0A8J6XGA8</accession>
<dbReference type="RefSeq" id="WP_190827364.1">
    <property type="nucleotide sequence ID" value="NZ_CAWPPI010000040.1"/>
</dbReference>
<gene>
    <name evidence="1" type="ORF">ICL16_11145</name>
</gene>